<protein>
    <submittedName>
        <fullName evidence="1">Uncharacterized protein</fullName>
    </submittedName>
</protein>
<sequence>MKGFPADLHALYILLRRWSRWEVTNKLEPCDQHENMKPHSAIVAVRAVRYFNSPPGTSRSPDLSQIKEPVGGMKFVRGSSRCDSAVDVQDGHFADHQGDITMPIAPSPELVISGCRTSQIQMTELVLQLITI</sequence>
<comment type="caution">
    <text evidence="1">The sequence shown here is derived from an EMBL/GenBank/DDBJ whole genome shotgun (WGS) entry which is preliminary data.</text>
</comment>
<evidence type="ECO:0000313" key="1">
    <source>
        <dbReference type="EMBL" id="GBM35412.1"/>
    </source>
</evidence>
<evidence type="ECO:0000313" key="2">
    <source>
        <dbReference type="Proteomes" id="UP000499080"/>
    </source>
</evidence>
<keyword evidence="2" id="KW-1185">Reference proteome</keyword>
<dbReference type="Proteomes" id="UP000499080">
    <property type="component" value="Unassembled WGS sequence"/>
</dbReference>
<organism evidence="1 2">
    <name type="scientific">Araneus ventricosus</name>
    <name type="common">Orbweaver spider</name>
    <name type="synonym">Epeira ventricosa</name>
    <dbReference type="NCBI Taxonomy" id="182803"/>
    <lineage>
        <taxon>Eukaryota</taxon>
        <taxon>Metazoa</taxon>
        <taxon>Ecdysozoa</taxon>
        <taxon>Arthropoda</taxon>
        <taxon>Chelicerata</taxon>
        <taxon>Arachnida</taxon>
        <taxon>Araneae</taxon>
        <taxon>Araneomorphae</taxon>
        <taxon>Entelegynae</taxon>
        <taxon>Araneoidea</taxon>
        <taxon>Araneidae</taxon>
        <taxon>Araneus</taxon>
    </lineage>
</organism>
<gene>
    <name evidence="1" type="ORF">AVEN_181511_1</name>
</gene>
<proteinExistence type="predicted"/>
<dbReference type="AlphaFoldDB" id="A0A4Y2F1K0"/>
<name>A0A4Y2F1K0_ARAVE</name>
<reference evidence="1 2" key="1">
    <citation type="journal article" date="2019" name="Sci. Rep.">
        <title>Orb-weaving spider Araneus ventricosus genome elucidates the spidroin gene catalogue.</title>
        <authorList>
            <person name="Kono N."/>
            <person name="Nakamura H."/>
            <person name="Ohtoshi R."/>
            <person name="Moran D.A.P."/>
            <person name="Shinohara A."/>
            <person name="Yoshida Y."/>
            <person name="Fujiwara M."/>
            <person name="Mori M."/>
            <person name="Tomita M."/>
            <person name="Arakawa K."/>
        </authorList>
    </citation>
    <scope>NUCLEOTIDE SEQUENCE [LARGE SCALE GENOMIC DNA]</scope>
</reference>
<accession>A0A4Y2F1K0</accession>
<dbReference type="EMBL" id="BGPR01000784">
    <property type="protein sequence ID" value="GBM35412.1"/>
    <property type="molecule type" value="Genomic_DNA"/>
</dbReference>